<feature type="compositionally biased region" description="Basic and acidic residues" evidence="2">
    <location>
        <begin position="38"/>
        <end position="53"/>
    </location>
</feature>
<feature type="region of interest" description="Disordered" evidence="2">
    <location>
        <begin position="1736"/>
        <end position="1767"/>
    </location>
</feature>
<dbReference type="STRING" id="195883.A0A482XC94"/>
<feature type="compositionally biased region" description="Basic and acidic residues" evidence="2">
    <location>
        <begin position="229"/>
        <end position="267"/>
    </location>
</feature>
<feature type="compositionally biased region" description="Polar residues" evidence="2">
    <location>
        <begin position="1962"/>
        <end position="1971"/>
    </location>
</feature>
<evidence type="ECO:0000256" key="1">
    <source>
        <dbReference type="SAM" id="Coils"/>
    </source>
</evidence>
<dbReference type="PANTHER" id="PTHR15742">
    <property type="entry name" value="GIRDIN"/>
    <property type="match status" value="1"/>
</dbReference>
<feature type="compositionally biased region" description="Basic and acidic residues" evidence="2">
    <location>
        <begin position="2026"/>
        <end position="2039"/>
    </location>
</feature>
<dbReference type="SMR" id="A0A482XC94"/>
<feature type="compositionally biased region" description="Polar residues" evidence="2">
    <location>
        <begin position="742"/>
        <end position="752"/>
    </location>
</feature>
<dbReference type="InterPro" id="IPR049885">
    <property type="entry name" value="MTCL1-3"/>
</dbReference>
<organism evidence="3 4">
    <name type="scientific">Laodelphax striatellus</name>
    <name type="common">Small brown planthopper</name>
    <name type="synonym">Delphax striatella</name>
    <dbReference type="NCBI Taxonomy" id="195883"/>
    <lineage>
        <taxon>Eukaryota</taxon>
        <taxon>Metazoa</taxon>
        <taxon>Ecdysozoa</taxon>
        <taxon>Arthropoda</taxon>
        <taxon>Hexapoda</taxon>
        <taxon>Insecta</taxon>
        <taxon>Pterygota</taxon>
        <taxon>Neoptera</taxon>
        <taxon>Paraneoptera</taxon>
        <taxon>Hemiptera</taxon>
        <taxon>Auchenorrhyncha</taxon>
        <taxon>Fulgoroidea</taxon>
        <taxon>Delphacidae</taxon>
        <taxon>Criomorphinae</taxon>
        <taxon>Laodelphax</taxon>
    </lineage>
</organism>
<feature type="compositionally biased region" description="Low complexity" evidence="2">
    <location>
        <begin position="2063"/>
        <end position="2124"/>
    </location>
</feature>
<feature type="region of interest" description="Disordered" evidence="2">
    <location>
        <begin position="1957"/>
        <end position="2137"/>
    </location>
</feature>
<feature type="region of interest" description="Disordered" evidence="2">
    <location>
        <begin position="1079"/>
        <end position="1103"/>
    </location>
</feature>
<feature type="compositionally biased region" description="Basic and acidic residues" evidence="2">
    <location>
        <begin position="1079"/>
        <end position="1089"/>
    </location>
</feature>
<dbReference type="OrthoDB" id="10036174at2759"/>
<feature type="compositionally biased region" description="Basic and acidic residues" evidence="2">
    <location>
        <begin position="635"/>
        <end position="648"/>
    </location>
</feature>
<feature type="compositionally biased region" description="Low complexity" evidence="2">
    <location>
        <begin position="314"/>
        <end position="331"/>
    </location>
</feature>
<feature type="region of interest" description="Disordered" evidence="2">
    <location>
        <begin position="558"/>
        <end position="623"/>
    </location>
</feature>
<feature type="compositionally biased region" description="Basic and acidic residues" evidence="2">
    <location>
        <begin position="753"/>
        <end position="762"/>
    </location>
</feature>
<dbReference type="Proteomes" id="UP000291343">
    <property type="component" value="Unassembled WGS sequence"/>
</dbReference>
<feature type="region of interest" description="Disordered" evidence="2">
    <location>
        <begin position="635"/>
        <end position="696"/>
    </location>
</feature>
<dbReference type="EMBL" id="QKKF02012754">
    <property type="protein sequence ID" value="RZF43454.1"/>
    <property type="molecule type" value="Genomic_DNA"/>
</dbReference>
<feature type="region of interest" description="Disordered" evidence="2">
    <location>
        <begin position="1557"/>
        <end position="1576"/>
    </location>
</feature>
<feature type="compositionally biased region" description="Basic and acidic residues" evidence="2">
    <location>
        <begin position="1736"/>
        <end position="1755"/>
    </location>
</feature>
<feature type="compositionally biased region" description="Low complexity" evidence="2">
    <location>
        <begin position="1562"/>
        <end position="1572"/>
    </location>
</feature>
<dbReference type="PANTHER" id="PTHR15742:SF5">
    <property type="entry name" value="GIRDIN"/>
    <property type="match status" value="1"/>
</dbReference>
<feature type="compositionally biased region" description="Basic and acidic residues" evidence="2">
    <location>
        <begin position="1846"/>
        <end position="1866"/>
    </location>
</feature>
<feature type="region of interest" description="Disordered" evidence="2">
    <location>
        <begin position="38"/>
        <end position="334"/>
    </location>
</feature>
<keyword evidence="4" id="KW-1185">Reference proteome</keyword>
<gene>
    <name evidence="3" type="ORF">LSTR_LSTR001715</name>
</gene>
<feature type="region of interest" description="Disordered" evidence="2">
    <location>
        <begin position="738"/>
        <end position="762"/>
    </location>
</feature>
<proteinExistence type="predicted"/>
<evidence type="ECO:0000313" key="3">
    <source>
        <dbReference type="EMBL" id="RZF43454.1"/>
    </source>
</evidence>
<feature type="coiled-coil region" evidence="1">
    <location>
        <begin position="1521"/>
        <end position="1548"/>
    </location>
</feature>
<dbReference type="FunCoup" id="A0A482XC94">
    <property type="interactions" value="112"/>
</dbReference>
<dbReference type="InParanoid" id="A0A482XC94"/>
<feature type="coiled-coil region" evidence="1">
    <location>
        <begin position="875"/>
        <end position="947"/>
    </location>
</feature>
<sequence>MQHIRPTGKGDPLCPLGFHPQVRWPTRCKRCFRDYKEHGNRNKEAEPLRRDEVTASSPSLSSWNSSRLQSDSKKDSGIGSRSWTSSTNLTDSSSTTSNLTFQKTTAPSSTSSSSSPGFSNAASSWTSTPNLADLKEDSQPVTVVNVTLPRRRPQPVVTDDDGATGVADSENQQEIPRSRNDYRRTQFTVRRRTSTPSTDVDTATTTSYTPKTSVSASATITTTFSRASRTPDRTVKTPERTPERVIVKLPEKSAVKSQAEKSSKADVDFMMQVKSSKPPRPPASTAKKSSLTVPSPAKPAASSSEEEDDDDDNSSTAGTETTETTLVNDTSELQEQIDSLKSELDTMKARCEKAERERSDLMLRRLAALDTSSTRTAASENLKLQQKVNELNTTLEDLKDDKRSLSLRVKELEADLEKSKSTANLEKEAEALRAKLQAAETLCEELMDENEDMKKELRDMEEEMDEMQDNFREEQADEYSSLKKELEQTAKNCRILSFKLRKSERKLETVEGEKIELEKKCKELAGGSSGQDKVERIRHLEKELSVANEVAQRLQKDLEETREKLKTINEKDDGKTKKKAPMLGSIPKTPSGEKVSRESLTRGGSQEDPVQLLRDLQDSMEREADLREQLRFAEEEAENLRKKASRVEDDNESLVLQLKKMATKARTQRHSPSSIRLTPEPPQEKDEGISDEEDPAELRLLLELNEQEAAVLRRKVEELEGEGTNLRTKVKDLQEKLAAKTSLASRRQLSTTDTKKGEKGESAVYEKKIKILEEEMNELRKKLLDKERDCERLHTEITLAQKKPKTLQKSKSLDASSEALDLKRQLQVVEQEASVLRTRTQSLESDNEKLVAENKRLLLTRGSKKAASPTDSSALLELKEKVSSLEKQLQESNTKLKELETEQLDMIKKEVKDVPSTAELDKVKKLLTKAENEKTRLTETLTRIKEAELVDIVKFYQKRTPKKPTDLTTKLQLKKMVDDLENEIGEVLIALKKSTENNNKATAKNEGLETNKLKTEIEELNKKLEAAQKSVKQEKDVALKEIEKLKKEISTQEEEKKKLDKEKEKLKTLLEDEKKKLSTEKQNVERMKAEIGSSKSTQEEATKLKKQVEKLTTELQEEKNKADELNKQIENYQKADQDRSKLIKDIGDKTKKINDMDKKMKELEEKLKKSERLVSTKKDKITKLEKEEENLKEEQEKLADLSTKSGTQTSQELAKLKDELNAAKKQTKELNDTIKKLEAEKNKVDGASRELEEKYQKDIKEWEKKSSDLEMDLQAERKMIERLKATHEKEIKNKETELTTLKSKSALTGSKKLNEVKQELQAKIDRLELALSSEKHEYDELTSKYEQLEEEHVVTKAQLVREREAIQGQLVKSQRELAEVEVELKTLRETYNNKQDTWLKEKLEMQDKLRDSVSKAEQDNTWQLEKMRLTAMCEEKASEVDSLRRENMSQIEQIECMRKEADEIKRKLDDYEKVVKLQRSYSTDTSSIDRELRETKNKLFLEEKARKSEVASLKLSYDNRVSVISDELKKAQTQVSRFKKERDNFRHMLEAAQKSISELKSSRTAASSGSTSPVEGEELQNQIATLEQQINCMEDELSESRLEASRLKTELVSERSAWEVKLSEMNSKINELEEERLMASGRTKISGLKTRMELAWHKEREDQQRLLQEASTLARDLRQTLFEVERERDKERLEAKRKLEQMKKSGEEEQEETRKKLNELHCDLLELRDAHAKLRTTNEKLRREKDRSEKEKDLIRQATSSRIRQDQEDDRRVVDLLNLVDDLMRQAPELFPSAKSTTGSTVNLTTPTPPVRRKGPKSRESSPAIDREPSVDKDSKSQQIQSTLKRLSDAVEELRKTQKTSDERRRVVQARKSFGSRRAASSESENPPEALLGNGSRTSSLQRKGSLYRKSLSLEQTTAVEQGIWKGDGNETEGSFNSIASLDDAYDAKFFRRDASLDSRLSGGSTQSEVITSGTEKKKKKGLLGKLKKLTKSSRSIDHDGGDMSSVGSTGQMDLGSDSALSSPAETDRVSKRDLKDRLTGIFKKSGSASRGNSLERNTKPPTGSSTSSSGALAVSGSSRPGQERLSSSSISSSSALTRASPARSDSSMTSSSSRPLASSSLSTPGSAQVQRKVVKK</sequence>
<feature type="region of interest" description="Disordered" evidence="2">
    <location>
        <begin position="1183"/>
        <end position="1209"/>
    </location>
</feature>
<feature type="compositionally biased region" description="Polar residues" evidence="2">
    <location>
        <begin position="1794"/>
        <end position="1806"/>
    </location>
</feature>
<protein>
    <submittedName>
        <fullName evidence="3">Uncharacterized protein</fullName>
    </submittedName>
</protein>
<feature type="compositionally biased region" description="Basic residues" evidence="2">
    <location>
        <begin position="1977"/>
        <end position="1992"/>
    </location>
</feature>
<feature type="compositionally biased region" description="Low complexity" evidence="2">
    <location>
        <begin position="84"/>
        <end position="124"/>
    </location>
</feature>
<evidence type="ECO:0000313" key="4">
    <source>
        <dbReference type="Proteomes" id="UP000291343"/>
    </source>
</evidence>
<keyword evidence="1" id="KW-0175">Coiled coil</keyword>
<name>A0A482XC94_LAOST</name>
<feature type="compositionally biased region" description="Low complexity" evidence="2">
    <location>
        <begin position="56"/>
        <end position="69"/>
    </location>
</feature>
<reference evidence="3 4" key="1">
    <citation type="journal article" date="2017" name="Gigascience">
        <title>Genome sequence of the small brown planthopper, Laodelphax striatellus.</title>
        <authorList>
            <person name="Zhu J."/>
            <person name="Jiang F."/>
            <person name="Wang X."/>
            <person name="Yang P."/>
            <person name="Bao Y."/>
            <person name="Zhao W."/>
            <person name="Wang W."/>
            <person name="Lu H."/>
            <person name="Wang Q."/>
            <person name="Cui N."/>
            <person name="Li J."/>
            <person name="Chen X."/>
            <person name="Luo L."/>
            <person name="Yu J."/>
            <person name="Kang L."/>
            <person name="Cui F."/>
        </authorList>
    </citation>
    <scope>NUCLEOTIDE SEQUENCE [LARGE SCALE GENOMIC DNA]</scope>
    <source>
        <strain evidence="3">Lst14</strain>
    </source>
</reference>
<evidence type="ECO:0000256" key="2">
    <source>
        <dbReference type="SAM" id="MobiDB-lite"/>
    </source>
</evidence>
<feature type="compositionally biased region" description="Basic and acidic residues" evidence="2">
    <location>
        <begin position="1817"/>
        <end position="1836"/>
    </location>
</feature>
<feature type="region of interest" description="Disordered" evidence="2">
    <location>
        <begin position="1695"/>
        <end position="1714"/>
    </location>
</feature>
<accession>A0A482XC94</accession>
<comment type="caution">
    <text evidence="3">The sequence shown here is derived from an EMBL/GenBank/DDBJ whole genome shotgun (WGS) entry which is preliminary data.</text>
</comment>
<feature type="compositionally biased region" description="Acidic residues" evidence="2">
    <location>
        <begin position="304"/>
        <end position="313"/>
    </location>
</feature>
<feature type="compositionally biased region" description="Basic and acidic residues" evidence="2">
    <location>
        <begin position="558"/>
        <end position="575"/>
    </location>
</feature>
<feature type="compositionally biased region" description="Polar residues" evidence="2">
    <location>
        <begin position="2047"/>
        <end position="2062"/>
    </location>
</feature>
<feature type="compositionally biased region" description="Low complexity" evidence="2">
    <location>
        <begin position="194"/>
        <end position="228"/>
    </location>
</feature>
<feature type="region of interest" description="Disordered" evidence="2">
    <location>
        <begin position="1790"/>
        <end position="1904"/>
    </location>
</feature>